<evidence type="ECO:0000313" key="8">
    <source>
        <dbReference type="EMBL" id="KAK5173996.1"/>
    </source>
</evidence>
<sequence length="622" mass="68947">MADEQKVDIFISGAGPVGLLLTYQLLRLNLTTHLVDAADKASPAFPMLGRASTLYPRTLELLDQLDLYDDLAQVGLVARRAVTFKEGKRVHGRGWTQFENFTDTYFDFSLNVRLKYSEDIFRRRIGELGGEVHAPVRLVGLELDEDAKDDYKVTATCSTLDGKTYRVKAKYIVGCDGGSSAVRKLAGIPFEGEDKEDHWVRIDGKVKTNMPDSRVGFGALESKTHGNVLFVALDHGATRIGYVLSPEMYERYGRKMSKEDAIREAKAAVAPFELEFETVEWHTVYGVKQHVAARLQDRERIFLAGDAAHTHSSGSAQGMNTGTHDAVSLGWRLAGVLNGWYTPEVLATYTTERKATAEQLIENDRTISALISQHKPGKYKDREEDTNTLLVEFMQSVGGFSSGLGIEYAANILNNVEGSSPPWLKPGQRFPDVSLQKNGLPRHPVRFYDVCKNEGKFHVVVFTGDVHSTGASLKSLRGHVDKLTPQFAHAVDFRTVVMGQGIPLAFEEYLGVKQFGDAYWDMDHSAHTRYKVSPDAGEIVVLRPDGILGFVAELDGFELVAEYLGRLIVPRRAEMNGTNGVNYQVGEHVGLDENNLYYQQAQEQAEQQGLPESTESGAIAVH</sequence>
<gene>
    <name evidence="8" type="ORF">LTR77_001075</name>
</gene>
<keyword evidence="4" id="KW-0560">Oxidoreductase</keyword>
<dbReference type="EMBL" id="JAVRRT010000002">
    <property type="protein sequence ID" value="KAK5173996.1"/>
    <property type="molecule type" value="Genomic_DNA"/>
</dbReference>
<comment type="caution">
    <text evidence="8">The sequence shown here is derived from an EMBL/GenBank/DDBJ whole genome shotgun (WGS) entry which is preliminary data.</text>
</comment>
<dbReference type="InterPro" id="IPR012941">
    <property type="entry name" value="Phe_hydrox_C_dim_dom"/>
</dbReference>
<evidence type="ECO:0000256" key="1">
    <source>
        <dbReference type="ARBA" id="ARBA00007801"/>
    </source>
</evidence>
<dbReference type="AlphaFoldDB" id="A0AAV9PML5"/>
<dbReference type="RefSeq" id="XP_064662665.1">
    <property type="nucleotide sequence ID" value="XM_064798338.1"/>
</dbReference>
<dbReference type="InterPro" id="IPR036249">
    <property type="entry name" value="Thioredoxin-like_sf"/>
</dbReference>
<evidence type="ECO:0008006" key="10">
    <source>
        <dbReference type="Google" id="ProtNLM"/>
    </source>
</evidence>
<dbReference type="GO" id="GO:0016709">
    <property type="term" value="F:oxidoreductase activity, acting on paired donors, with incorporation or reduction of molecular oxygen, NAD(P)H as one donor, and incorporation of one atom of oxygen"/>
    <property type="evidence" value="ECO:0007669"/>
    <property type="project" value="UniProtKB-ARBA"/>
</dbReference>
<dbReference type="InterPro" id="IPR002938">
    <property type="entry name" value="FAD-bd"/>
</dbReference>
<comment type="similarity">
    <text evidence="1">Belongs to the PheA/TfdB FAD monooxygenase family.</text>
</comment>
<protein>
    <recommendedName>
        <fullName evidence="10">FAD-binding domain-containing protein</fullName>
    </recommendedName>
</protein>
<dbReference type="InterPro" id="IPR050641">
    <property type="entry name" value="RIFMO-like"/>
</dbReference>
<name>A0AAV9PML5_9PEZI</name>
<feature type="region of interest" description="Disordered" evidence="5">
    <location>
        <begin position="602"/>
        <end position="622"/>
    </location>
</feature>
<dbReference type="PANTHER" id="PTHR43004">
    <property type="entry name" value="TRK SYSTEM POTASSIUM UPTAKE PROTEIN"/>
    <property type="match status" value="1"/>
</dbReference>
<evidence type="ECO:0000256" key="5">
    <source>
        <dbReference type="SAM" id="MobiDB-lite"/>
    </source>
</evidence>
<dbReference type="InterPro" id="IPR036188">
    <property type="entry name" value="FAD/NAD-bd_sf"/>
</dbReference>
<evidence type="ECO:0000259" key="7">
    <source>
        <dbReference type="Pfam" id="PF07976"/>
    </source>
</evidence>
<dbReference type="Pfam" id="PF01494">
    <property type="entry name" value="FAD_binding_3"/>
    <property type="match status" value="1"/>
</dbReference>
<dbReference type="Proteomes" id="UP001337655">
    <property type="component" value="Unassembled WGS sequence"/>
</dbReference>
<dbReference type="Pfam" id="PF07976">
    <property type="entry name" value="Phe_hydrox_dim"/>
    <property type="match status" value="1"/>
</dbReference>
<dbReference type="Gene3D" id="3.40.30.20">
    <property type="match status" value="1"/>
</dbReference>
<accession>A0AAV9PML5</accession>
<feature type="domain" description="Phenol hydroxylase-like C-terminal dimerisation" evidence="7">
    <location>
        <begin position="520"/>
        <end position="570"/>
    </location>
</feature>
<dbReference type="Gene3D" id="3.30.9.10">
    <property type="entry name" value="D-Amino Acid Oxidase, subunit A, domain 2"/>
    <property type="match status" value="1"/>
</dbReference>
<proteinExistence type="inferred from homology"/>
<evidence type="ECO:0000256" key="4">
    <source>
        <dbReference type="ARBA" id="ARBA00023002"/>
    </source>
</evidence>
<organism evidence="8 9">
    <name type="scientific">Saxophila tyrrhenica</name>
    <dbReference type="NCBI Taxonomy" id="1690608"/>
    <lineage>
        <taxon>Eukaryota</taxon>
        <taxon>Fungi</taxon>
        <taxon>Dikarya</taxon>
        <taxon>Ascomycota</taxon>
        <taxon>Pezizomycotina</taxon>
        <taxon>Dothideomycetes</taxon>
        <taxon>Dothideomycetidae</taxon>
        <taxon>Mycosphaerellales</taxon>
        <taxon>Extremaceae</taxon>
        <taxon>Saxophila</taxon>
    </lineage>
</organism>
<dbReference type="GO" id="GO:0071949">
    <property type="term" value="F:FAD binding"/>
    <property type="evidence" value="ECO:0007669"/>
    <property type="project" value="InterPro"/>
</dbReference>
<dbReference type="SUPFAM" id="SSF54373">
    <property type="entry name" value="FAD-linked reductases, C-terminal domain"/>
    <property type="match status" value="1"/>
</dbReference>
<feature type="domain" description="FAD-binding" evidence="6">
    <location>
        <begin position="7"/>
        <end position="363"/>
    </location>
</feature>
<evidence type="ECO:0000256" key="3">
    <source>
        <dbReference type="ARBA" id="ARBA00022827"/>
    </source>
</evidence>
<reference evidence="8 9" key="1">
    <citation type="submission" date="2023-08" db="EMBL/GenBank/DDBJ databases">
        <title>Black Yeasts Isolated from many extreme environments.</title>
        <authorList>
            <person name="Coleine C."/>
            <person name="Stajich J.E."/>
            <person name="Selbmann L."/>
        </authorList>
    </citation>
    <scope>NUCLEOTIDE SEQUENCE [LARGE SCALE GENOMIC DNA]</scope>
    <source>
        <strain evidence="8 9">CCFEE 5935</strain>
    </source>
</reference>
<dbReference type="PANTHER" id="PTHR43004:SF5">
    <property type="entry name" value="FAD-BINDING DOMAIN-CONTAINING PROTEIN"/>
    <property type="match status" value="1"/>
</dbReference>
<evidence type="ECO:0000259" key="6">
    <source>
        <dbReference type="Pfam" id="PF01494"/>
    </source>
</evidence>
<keyword evidence="9" id="KW-1185">Reference proteome</keyword>
<dbReference type="SUPFAM" id="SSF51905">
    <property type="entry name" value="FAD/NAD(P)-binding domain"/>
    <property type="match status" value="1"/>
</dbReference>
<keyword evidence="3" id="KW-0274">FAD</keyword>
<dbReference type="GeneID" id="89922423"/>
<evidence type="ECO:0000256" key="2">
    <source>
        <dbReference type="ARBA" id="ARBA00022630"/>
    </source>
</evidence>
<evidence type="ECO:0000313" key="9">
    <source>
        <dbReference type="Proteomes" id="UP001337655"/>
    </source>
</evidence>
<keyword evidence="2" id="KW-0285">Flavoprotein</keyword>
<dbReference type="SUPFAM" id="SSF52833">
    <property type="entry name" value="Thioredoxin-like"/>
    <property type="match status" value="1"/>
</dbReference>
<dbReference type="Gene3D" id="3.50.50.60">
    <property type="entry name" value="FAD/NAD(P)-binding domain"/>
    <property type="match status" value="1"/>
</dbReference>
<dbReference type="InterPro" id="IPR038220">
    <property type="entry name" value="PHOX_C_sf"/>
</dbReference>
<dbReference type="PRINTS" id="PR00420">
    <property type="entry name" value="RNGMNOXGNASE"/>
</dbReference>